<keyword evidence="3" id="KW-0804">Transcription</keyword>
<name>A0A0K9PLK3_ZOSMR</name>
<feature type="compositionally biased region" description="Low complexity" evidence="4">
    <location>
        <begin position="137"/>
        <end position="154"/>
    </location>
</feature>
<feature type="region of interest" description="Disordered" evidence="4">
    <location>
        <begin position="127"/>
        <end position="155"/>
    </location>
</feature>
<dbReference type="InterPro" id="IPR009072">
    <property type="entry name" value="Histone-fold"/>
</dbReference>
<accession>A0A0K9PLK3</accession>
<comment type="similarity">
    <text evidence="1">Belongs to the NFYB/HAP3 subunit family.</text>
</comment>
<protein>
    <recommendedName>
        <fullName evidence="5">Transcription factor CBF/NF-Y/archaeal histone domain-containing protein</fullName>
    </recommendedName>
</protein>
<dbReference type="Gene3D" id="1.10.20.10">
    <property type="entry name" value="Histone, subunit A"/>
    <property type="match status" value="1"/>
</dbReference>
<dbReference type="PRINTS" id="PR00615">
    <property type="entry name" value="CCAATSUBUNTA"/>
</dbReference>
<dbReference type="OrthoDB" id="386949at2759"/>
<evidence type="ECO:0000256" key="4">
    <source>
        <dbReference type="SAM" id="MobiDB-lite"/>
    </source>
</evidence>
<evidence type="ECO:0000313" key="7">
    <source>
        <dbReference type="Proteomes" id="UP000036987"/>
    </source>
</evidence>
<dbReference type="AlphaFoldDB" id="A0A0K9PLK3"/>
<keyword evidence="2" id="KW-0805">Transcription regulation</keyword>
<dbReference type="InterPro" id="IPR003958">
    <property type="entry name" value="CBFA_NFYB_domain"/>
</dbReference>
<dbReference type="STRING" id="29655.A0A0K9PLK3"/>
<keyword evidence="7" id="KW-1185">Reference proteome</keyword>
<evidence type="ECO:0000259" key="5">
    <source>
        <dbReference type="Pfam" id="PF00808"/>
    </source>
</evidence>
<dbReference type="GO" id="GO:0046982">
    <property type="term" value="F:protein heterodimerization activity"/>
    <property type="evidence" value="ECO:0007669"/>
    <property type="project" value="InterPro"/>
</dbReference>
<dbReference type="PANTHER" id="PTHR11064:SF150">
    <property type="entry name" value="NUCLEAR TRANSCRIPTION FACTOR Y SUBUNIT B-11"/>
    <property type="match status" value="1"/>
</dbReference>
<dbReference type="GO" id="GO:0006357">
    <property type="term" value="P:regulation of transcription by RNA polymerase II"/>
    <property type="evidence" value="ECO:0000318"/>
    <property type="project" value="GO_Central"/>
</dbReference>
<dbReference type="CDD" id="cd22907">
    <property type="entry name" value="HFD_NFYB"/>
    <property type="match status" value="1"/>
</dbReference>
<feature type="domain" description="Transcription factor CBF/NF-Y/archaeal histone" evidence="5">
    <location>
        <begin position="46"/>
        <end position="110"/>
    </location>
</feature>
<feature type="compositionally biased region" description="Polar residues" evidence="4">
    <location>
        <begin position="1"/>
        <end position="36"/>
    </location>
</feature>
<sequence length="317" mass="34677">MAESGETSEGLNNGIEGSSVTNNPTIATGITSNSNPGRDASSNDRFLPIANVSRIMKRALPLNAKISKEAKETLQECVSEFVSYITGEASEKCHREKRKTINGDDLLWSMNRLDFDAYTIPLKKYRESEGERSNISPSHQTQQQRQPPIAQQPQNKRMCMDINDASSSGAGLGIDNDIYAIPTGRNCNDYGNGYTGIMDPTAHYTYPTVGGTNYSISNVVGGNYNMSESSLYGGLDPRIYRSNNEVGSLTNGEERFPTIREGFDNRTEEAGDLMAMFSSKIDEANENDGMGGDISSAIYQNYLYPDTLPPQLPSPGK</sequence>
<evidence type="ECO:0000256" key="2">
    <source>
        <dbReference type="ARBA" id="ARBA00023015"/>
    </source>
</evidence>
<feature type="region of interest" description="Disordered" evidence="4">
    <location>
        <begin position="1"/>
        <end position="44"/>
    </location>
</feature>
<dbReference type="SUPFAM" id="SSF47113">
    <property type="entry name" value="Histone-fold"/>
    <property type="match status" value="1"/>
</dbReference>
<evidence type="ECO:0000256" key="1">
    <source>
        <dbReference type="ARBA" id="ARBA00009053"/>
    </source>
</evidence>
<evidence type="ECO:0000313" key="6">
    <source>
        <dbReference type="EMBL" id="KMZ69856.1"/>
    </source>
</evidence>
<evidence type="ECO:0000256" key="3">
    <source>
        <dbReference type="ARBA" id="ARBA00023163"/>
    </source>
</evidence>
<dbReference type="InterPro" id="IPR027113">
    <property type="entry name" value="Transc_fact_NFYB/HAP3"/>
</dbReference>
<comment type="caution">
    <text evidence="6">The sequence shown here is derived from an EMBL/GenBank/DDBJ whole genome shotgun (WGS) entry which is preliminary data.</text>
</comment>
<reference evidence="7" key="1">
    <citation type="journal article" date="2016" name="Nature">
        <title>The genome of the seagrass Zostera marina reveals angiosperm adaptation to the sea.</title>
        <authorList>
            <person name="Olsen J.L."/>
            <person name="Rouze P."/>
            <person name="Verhelst B."/>
            <person name="Lin Y.-C."/>
            <person name="Bayer T."/>
            <person name="Collen J."/>
            <person name="Dattolo E."/>
            <person name="De Paoli E."/>
            <person name="Dittami S."/>
            <person name="Maumus F."/>
            <person name="Michel G."/>
            <person name="Kersting A."/>
            <person name="Lauritano C."/>
            <person name="Lohaus R."/>
            <person name="Toepel M."/>
            <person name="Tonon T."/>
            <person name="Vanneste K."/>
            <person name="Amirebrahimi M."/>
            <person name="Brakel J."/>
            <person name="Bostroem C."/>
            <person name="Chovatia M."/>
            <person name="Grimwood J."/>
            <person name="Jenkins J.W."/>
            <person name="Jueterbock A."/>
            <person name="Mraz A."/>
            <person name="Stam W.T."/>
            <person name="Tice H."/>
            <person name="Bornberg-Bauer E."/>
            <person name="Green P.J."/>
            <person name="Pearson G.A."/>
            <person name="Procaccini G."/>
            <person name="Duarte C.M."/>
            <person name="Schmutz J."/>
            <person name="Reusch T.B.H."/>
            <person name="Van de Peer Y."/>
        </authorList>
    </citation>
    <scope>NUCLEOTIDE SEQUENCE [LARGE SCALE GENOMIC DNA]</scope>
    <source>
        <strain evidence="7">cv. Finnish</strain>
    </source>
</reference>
<dbReference type="PANTHER" id="PTHR11064">
    <property type="entry name" value="CCAAT-BINDING TRANSCRIPTION FACTOR-RELATED"/>
    <property type="match status" value="1"/>
</dbReference>
<dbReference type="Proteomes" id="UP000036987">
    <property type="component" value="Unassembled WGS sequence"/>
</dbReference>
<dbReference type="EMBL" id="LFYR01000744">
    <property type="protein sequence ID" value="KMZ69856.1"/>
    <property type="molecule type" value="Genomic_DNA"/>
</dbReference>
<proteinExistence type="inferred from homology"/>
<gene>
    <name evidence="6" type="ORF">ZOSMA_205G00330</name>
</gene>
<dbReference type="GO" id="GO:0000981">
    <property type="term" value="F:DNA-binding transcription factor activity, RNA polymerase II-specific"/>
    <property type="evidence" value="ECO:0000318"/>
    <property type="project" value="GO_Central"/>
</dbReference>
<dbReference type="GO" id="GO:0016602">
    <property type="term" value="C:CCAAT-binding factor complex"/>
    <property type="evidence" value="ECO:0000318"/>
    <property type="project" value="GO_Central"/>
</dbReference>
<dbReference type="Pfam" id="PF00808">
    <property type="entry name" value="CBFD_NFYB_HMF"/>
    <property type="match status" value="1"/>
</dbReference>
<dbReference type="GO" id="GO:0001228">
    <property type="term" value="F:DNA-binding transcription activator activity, RNA polymerase II-specific"/>
    <property type="evidence" value="ECO:0007669"/>
    <property type="project" value="InterPro"/>
</dbReference>
<organism evidence="6 7">
    <name type="scientific">Zostera marina</name>
    <name type="common">Eelgrass</name>
    <dbReference type="NCBI Taxonomy" id="29655"/>
    <lineage>
        <taxon>Eukaryota</taxon>
        <taxon>Viridiplantae</taxon>
        <taxon>Streptophyta</taxon>
        <taxon>Embryophyta</taxon>
        <taxon>Tracheophyta</taxon>
        <taxon>Spermatophyta</taxon>
        <taxon>Magnoliopsida</taxon>
        <taxon>Liliopsida</taxon>
        <taxon>Zosteraceae</taxon>
        <taxon>Zostera</taxon>
    </lineage>
</organism>